<evidence type="ECO:0000256" key="1">
    <source>
        <dbReference type="SAM" id="SignalP"/>
    </source>
</evidence>
<accession>A0ABT9MGC2</accession>
<organism evidence="2 3">
    <name type="scientific">Deinococcus enclensis</name>
    <dbReference type="NCBI Taxonomy" id="1049582"/>
    <lineage>
        <taxon>Bacteria</taxon>
        <taxon>Thermotogati</taxon>
        <taxon>Deinococcota</taxon>
        <taxon>Deinococci</taxon>
        <taxon>Deinococcales</taxon>
        <taxon>Deinococcaceae</taxon>
        <taxon>Deinococcus</taxon>
    </lineage>
</organism>
<reference evidence="2 3" key="1">
    <citation type="submission" date="2023-07" db="EMBL/GenBank/DDBJ databases">
        <title>Genomic Encyclopedia of Type Strains, Phase IV (KMG-IV): sequencing the most valuable type-strain genomes for metagenomic binning, comparative biology and taxonomic classification.</title>
        <authorList>
            <person name="Goeker M."/>
        </authorList>
    </citation>
    <scope>NUCLEOTIDE SEQUENCE [LARGE SCALE GENOMIC DNA]</scope>
    <source>
        <strain evidence="2 3">NIO-1023</strain>
    </source>
</reference>
<dbReference type="Proteomes" id="UP001232163">
    <property type="component" value="Unassembled WGS sequence"/>
</dbReference>
<keyword evidence="3" id="KW-1185">Reference proteome</keyword>
<feature type="signal peptide" evidence="1">
    <location>
        <begin position="1"/>
        <end position="19"/>
    </location>
</feature>
<proteinExistence type="predicted"/>
<gene>
    <name evidence="2" type="ORF">QO006_003015</name>
</gene>
<evidence type="ECO:0000313" key="3">
    <source>
        <dbReference type="Proteomes" id="UP001232163"/>
    </source>
</evidence>
<keyword evidence="1" id="KW-0732">Signal</keyword>
<feature type="chain" id="PRO_5046942645" evidence="1">
    <location>
        <begin position="20"/>
        <end position="285"/>
    </location>
</feature>
<name>A0ABT9MGC2_9DEIO</name>
<comment type="caution">
    <text evidence="2">The sequence shown here is derived from an EMBL/GenBank/DDBJ whole genome shotgun (WGS) entry which is preliminary data.</text>
</comment>
<dbReference type="EMBL" id="JAURUR010000012">
    <property type="protein sequence ID" value="MDP9765564.1"/>
    <property type="molecule type" value="Genomic_DNA"/>
</dbReference>
<protein>
    <submittedName>
        <fullName evidence="2">Uncharacterized protein</fullName>
    </submittedName>
</protein>
<sequence length="285" mass="30494">MHRILLASLAFTAPSLATAQAPLRANVYNLDIDPLKQTMEATMDVDLGFPLGKQLATATLDCGKAGAPDIAVWTETGLDEYERHPEATRALLASGAVQAGNSAVSLRAWSGDLRFFCKGKTLYTDFSRIAADPNAQGKINGDNQAFTLGQNSLLKTLQVSYPLVYTAPAASLLRASGLTLNLSSTGGFKGGQKTLREIYIDSVARGQTEAIFLLDSTTNTLLPLKYAGNDSGTKKAAGRPVGASLVLYYTPDYGQVTGWQRTTIDFVNSLIWTELVGRPDLKIAN</sequence>
<dbReference type="RefSeq" id="WP_307467762.1">
    <property type="nucleotide sequence ID" value="NZ_JAURUR010000012.1"/>
</dbReference>
<evidence type="ECO:0000313" key="2">
    <source>
        <dbReference type="EMBL" id="MDP9765564.1"/>
    </source>
</evidence>